<keyword evidence="5" id="KW-0378">Hydrolase</keyword>
<protein>
    <recommendedName>
        <fullName evidence="2">undecaprenyl-diphosphate phosphatase</fullName>
        <ecNumber evidence="2">3.6.1.27</ecNumber>
    </recommendedName>
    <alternativeName>
        <fullName evidence="8">Undecaprenyl pyrophosphate phosphatase</fullName>
    </alternativeName>
</protein>
<comment type="subcellular location">
    <subcellularLocation>
        <location evidence="1">Cell membrane</location>
        <topology evidence="1">Multi-pass membrane protein</topology>
    </subcellularLocation>
</comment>
<feature type="transmembrane region" description="Helical" evidence="10">
    <location>
        <begin position="149"/>
        <end position="168"/>
    </location>
</feature>
<keyword evidence="3" id="KW-1003">Cell membrane</keyword>
<feature type="transmembrane region" description="Helical" evidence="10">
    <location>
        <begin position="23"/>
        <end position="41"/>
    </location>
</feature>
<evidence type="ECO:0000313" key="12">
    <source>
        <dbReference type="EMBL" id="MFC3659406.1"/>
    </source>
</evidence>
<dbReference type="InterPro" id="IPR000326">
    <property type="entry name" value="PAP2/HPO"/>
</dbReference>
<name>A0ABV7UR28_9GAMM</name>
<dbReference type="InterPro" id="IPR036938">
    <property type="entry name" value="PAP2/HPO_sf"/>
</dbReference>
<keyword evidence="4 10" id="KW-0812">Transmembrane</keyword>
<dbReference type="Gene3D" id="1.20.144.10">
    <property type="entry name" value="Phosphatidic acid phosphatase type 2/haloperoxidase"/>
    <property type="match status" value="1"/>
</dbReference>
<evidence type="ECO:0000256" key="3">
    <source>
        <dbReference type="ARBA" id="ARBA00022475"/>
    </source>
</evidence>
<feature type="domain" description="Phosphatidic acid phosphatase type 2/haloperoxidase" evidence="11">
    <location>
        <begin position="107"/>
        <end position="216"/>
    </location>
</feature>
<feature type="transmembrane region" description="Helical" evidence="10">
    <location>
        <begin position="107"/>
        <end position="129"/>
    </location>
</feature>
<evidence type="ECO:0000256" key="6">
    <source>
        <dbReference type="ARBA" id="ARBA00022989"/>
    </source>
</evidence>
<dbReference type="PANTHER" id="PTHR14969:SF62">
    <property type="entry name" value="DECAPRENYLPHOSPHORYL-5-PHOSPHORIBOSE PHOSPHATASE RV3807C-RELATED"/>
    <property type="match status" value="1"/>
</dbReference>
<evidence type="ECO:0000256" key="10">
    <source>
        <dbReference type="SAM" id="Phobius"/>
    </source>
</evidence>
<dbReference type="PANTHER" id="PTHR14969">
    <property type="entry name" value="SPHINGOSINE-1-PHOSPHATE PHOSPHOHYDROLASE"/>
    <property type="match status" value="1"/>
</dbReference>
<evidence type="ECO:0000256" key="8">
    <source>
        <dbReference type="ARBA" id="ARBA00032707"/>
    </source>
</evidence>
<evidence type="ECO:0000256" key="1">
    <source>
        <dbReference type="ARBA" id="ARBA00004651"/>
    </source>
</evidence>
<keyword evidence="6 10" id="KW-1133">Transmembrane helix</keyword>
<feature type="transmembrane region" description="Helical" evidence="10">
    <location>
        <begin position="74"/>
        <end position="100"/>
    </location>
</feature>
<dbReference type="SMART" id="SM00014">
    <property type="entry name" value="acidPPc"/>
    <property type="match status" value="1"/>
</dbReference>
<organism evidence="12 13">
    <name type="scientific">Luteimonas notoginsengisoli</name>
    <dbReference type="NCBI Taxonomy" id="1578200"/>
    <lineage>
        <taxon>Bacteria</taxon>
        <taxon>Pseudomonadati</taxon>
        <taxon>Pseudomonadota</taxon>
        <taxon>Gammaproteobacteria</taxon>
        <taxon>Lysobacterales</taxon>
        <taxon>Lysobacteraceae</taxon>
        <taxon>Luteimonas</taxon>
    </lineage>
</organism>
<evidence type="ECO:0000256" key="9">
    <source>
        <dbReference type="ARBA" id="ARBA00047594"/>
    </source>
</evidence>
<keyword evidence="13" id="KW-1185">Reference proteome</keyword>
<sequence>MERPSRALREETRAGASFLRRHGWPLLLLFAGLLLPLWGFAELADEVREAEGFPFDEPILLAANAMARSGFDQLFLLFSATGYLYGVVPVDIALVLALALRRRYREGVFAAVATGGSALLNLAAKQAFARDRPSLWESIAPEHNYSFPSGHAMGSMTLAVVLVLLAWNTRWRWPVFAAMAVFVPMVGLSRVYLGVHYPSDILAGWAAAVAWTAGVYLMVFRWGGRPWRNGADVVQ</sequence>
<evidence type="ECO:0000259" key="11">
    <source>
        <dbReference type="SMART" id="SM00014"/>
    </source>
</evidence>
<keyword evidence="7 10" id="KW-0472">Membrane</keyword>
<reference evidence="13" key="1">
    <citation type="journal article" date="2019" name="Int. J. Syst. Evol. Microbiol.">
        <title>The Global Catalogue of Microorganisms (GCM) 10K type strain sequencing project: providing services to taxonomists for standard genome sequencing and annotation.</title>
        <authorList>
            <consortium name="The Broad Institute Genomics Platform"/>
            <consortium name="The Broad Institute Genome Sequencing Center for Infectious Disease"/>
            <person name="Wu L."/>
            <person name="Ma J."/>
        </authorList>
    </citation>
    <scope>NUCLEOTIDE SEQUENCE [LARGE SCALE GENOMIC DNA]</scope>
    <source>
        <strain evidence="13">KCTC 42211</strain>
    </source>
</reference>
<feature type="transmembrane region" description="Helical" evidence="10">
    <location>
        <begin position="201"/>
        <end position="219"/>
    </location>
</feature>
<gene>
    <name evidence="12" type="ORF">ACFOM9_04835</name>
</gene>
<evidence type="ECO:0000313" key="13">
    <source>
        <dbReference type="Proteomes" id="UP001595724"/>
    </source>
</evidence>
<dbReference type="CDD" id="cd03392">
    <property type="entry name" value="PAP2_like_2"/>
    <property type="match status" value="1"/>
</dbReference>
<dbReference type="EC" id="3.6.1.27" evidence="2"/>
<evidence type="ECO:0000256" key="5">
    <source>
        <dbReference type="ARBA" id="ARBA00022801"/>
    </source>
</evidence>
<evidence type="ECO:0000256" key="2">
    <source>
        <dbReference type="ARBA" id="ARBA00012374"/>
    </source>
</evidence>
<proteinExistence type="predicted"/>
<dbReference type="RefSeq" id="WP_386707348.1">
    <property type="nucleotide sequence ID" value="NZ_JBHRYF010000001.1"/>
</dbReference>
<dbReference type="EMBL" id="JBHRYF010000001">
    <property type="protein sequence ID" value="MFC3659406.1"/>
    <property type="molecule type" value="Genomic_DNA"/>
</dbReference>
<dbReference type="SUPFAM" id="SSF48317">
    <property type="entry name" value="Acid phosphatase/Vanadium-dependent haloperoxidase"/>
    <property type="match status" value="1"/>
</dbReference>
<accession>A0ABV7UR28</accession>
<comment type="catalytic activity">
    <reaction evidence="9">
        <text>di-trans,octa-cis-undecaprenyl diphosphate + H2O = di-trans,octa-cis-undecaprenyl phosphate + phosphate + H(+)</text>
        <dbReference type="Rhea" id="RHEA:28094"/>
        <dbReference type="ChEBI" id="CHEBI:15377"/>
        <dbReference type="ChEBI" id="CHEBI:15378"/>
        <dbReference type="ChEBI" id="CHEBI:43474"/>
        <dbReference type="ChEBI" id="CHEBI:58405"/>
        <dbReference type="ChEBI" id="CHEBI:60392"/>
        <dbReference type="EC" id="3.6.1.27"/>
    </reaction>
</comment>
<feature type="transmembrane region" description="Helical" evidence="10">
    <location>
        <begin position="175"/>
        <end position="195"/>
    </location>
</feature>
<dbReference type="Pfam" id="PF01569">
    <property type="entry name" value="PAP2"/>
    <property type="match status" value="1"/>
</dbReference>
<dbReference type="Proteomes" id="UP001595724">
    <property type="component" value="Unassembled WGS sequence"/>
</dbReference>
<evidence type="ECO:0000256" key="7">
    <source>
        <dbReference type="ARBA" id="ARBA00023136"/>
    </source>
</evidence>
<evidence type="ECO:0000256" key="4">
    <source>
        <dbReference type="ARBA" id="ARBA00022692"/>
    </source>
</evidence>
<comment type="caution">
    <text evidence="12">The sequence shown here is derived from an EMBL/GenBank/DDBJ whole genome shotgun (WGS) entry which is preliminary data.</text>
</comment>